<evidence type="ECO:0000313" key="3">
    <source>
        <dbReference type="Proteomes" id="UP001600064"/>
    </source>
</evidence>
<organism evidence="2 3">
    <name type="scientific">Remersonia thermophila</name>
    <dbReference type="NCBI Taxonomy" id="72144"/>
    <lineage>
        <taxon>Eukaryota</taxon>
        <taxon>Fungi</taxon>
        <taxon>Dikarya</taxon>
        <taxon>Ascomycota</taxon>
        <taxon>Pezizomycotina</taxon>
        <taxon>Sordariomycetes</taxon>
        <taxon>Sordariomycetidae</taxon>
        <taxon>Sordariales</taxon>
        <taxon>Sordariales incertae sedis</taxon>
        <taxon>Remersonia</taxon>
    </lineage>
</organism>
<reference evidence="2 3" key="1">
    <citation type="journal article" date="2024" name="Commun. Biol.">
        <title>Comparative genomic analysis of thermophilic fungi reveals convergent evolutionary adaptations and gene losses.</title>
        <authorList>
            <person name="Steindorff A.S."/>
            <person name="Aguilar-Pontes M.V."/>
            <person name="Robinson A.J."/>
            <person name="Andreopoulos B."/>
            <person name="LaButti K."/>
            <person name="Kuo A."/>
            <person name="Mondo S."/>
            <person name="Riley R."/>
            <person name="Otillar R."/>
            <person name="Haridas S."/>
            <person name="Lipzen A."/>
            <person name="Grimwood J."/>
            <person name="Schmutz J."/>
            <person name="Clum A."/>
            <person name="Reid I.D."/>
            <person name="Moisan M.C."/>
            <person name="Butler G."/>
            <person name="Nguyen T.T.M."/>
            <person name="Dewar K."/>
            <person name="Conant G."/>
            <person name="Drula E."/>
            <person name="Henrissat B."/>
            <person name="Hansel C."/>
            <person name="Singer S."/>
            <person name="Hutchinson M.I."/>
            <person name="de Vries R.P."/>
            <person name="Natvig D.O."/>
            <person name="Powell A.J."/>
            <person name="Tsang A."/>
            <person name="Grigoriev I.V."/>
        </authorList>
    </citation>
    <scope>NUCLEOTIDE SEQUENCE [LARGE SCALE GENOMIC DNA]</scope>
    <source>
        <strain evidence="2 3">ATCC 22073</strain>
    </source>
</reference>
<keyword evidence="1" id="KW-0732">Signal</keyword>
<proteinExistence type="predicted"/>
<comment type="caution">
    <text evidence="2">The sequence shown here is derived from an EMBL/GenBank/DDBJ whole genome shotgun (WGS) entry which is preliminary data.</text>
</comment>
<evidence type="ECO:0000313" key="2">
    <source>
        <dbReference type="EMBL" id="KAL2267883.1"/>
    </source>
</evidence>
<gene>
    <name evidence="2" type="ORF">VTJ83DRAFT_5160</name>
</gene>
<sequence>MGRRFLSAAALAVTVLAPAPAASQVTAGCTSNSFTIPSWIVHDFASYATSNLTVTSFDAVNRATNVALEFRCLSSDSKDGWHSCSARNRTDPTLPYTVAVRPEGTTAEFRFNETWSCSDIRASSPITFTAAGSGATPLTCADASGGVTCRAPKPAFIQASLSQPVSITPKYVSGPPNHREPGCTASSGNTTWEVVATQMIVQASTATYPRGSAFVIFRNDYLGYNAICTGQYTGTAEPAALSCSGQTAIRRPDKYQVQSSAAYDPVTHEFTVNQTWFCDDEDPAEPLAITALAATRLDLDCDQLDESTVFCSGGSPPFSGTVAKRDRLPPYSLNDPLSTFSSCTIASVAAPAWWLSSFRTSAAAGQDRSVTARFGMELVTGTTSGTRPTGYGAHIVAHDVPVPPAGENVTPEELPWNTCEIEAAGDWSLAPTDCEFKYQESSRYLGVRVGWTCSDLDPSNPISFRGELRTLAPALTCVTATNGEIHCTPEDTQPWRVNASSLTWE</sequence>
<keyword evidence="3" id="KW-1185">Reference proteome</keyword>
<evidence type="ECO:0000256" key="1">
    <source>
        <dbReference type="SAM" id="SignalP"/>
    </source>
</evidence>
<dbReference type="EMBL" id="JAZGUE010000004">
    <property type="protein sequence ID" value="KAL2267883.1"/>
    <property type="molecule type" value="Genomic_DNA"/>
</dbReference>
<evidence type="ECO:0008006" key="4">
    <source>
        <dbReference type="Google" id="ProtNLM"/>
    </source>
</evidence>
<dbReference type="RefSeq" id="XP_070866610.1">
    <property type="nucleotide sequence ID" value="XM_071011730.1"/>
</dbReference>
<feature type="signal peptide" evidence="1">
    <location>
        <begin position="1"/>
        <end position="23"/>
    </location>
</feature>
<accession>A0ABR4DC30</accession>
<dbReference type="PROSITE" id="PS51257">
    <property type="entry name" value="PROKAR_LIPOPROTEIN"/>
    <property type="match status" value="1"/>
</dbReference>
<protein>
    <recommendedName>
        <fullName evidence="4">Ig-like domain-containing protein</fullName>
    </recommendedName>
</protein>
<dbReference type="GeneID" id="98126374"/>
<dbReference type="Proteomes" id="UP001600064">
    <property type="component" value="Unassembled WGS sequence"/>
</dbReference>
<feature type="chain" id="PRO_5045956187" description="Ig-like domain-containing protein" evidence="1">
    <location>
        <begin position="24"/>
        <end position="505"/>
    </location>
</feature>
<name>A0ABR4DC30_9PEZI</name>